<dbReference type="Proteomes" id="UP001430065">
    <property type="component" value="Unassembled WGS sequence"/>
</dbReference>
<accession>A0ABS2JX60</accession>
<evidence type="ECO:0000313" key="4">
    <source>
        <dbReference type="Proteomes" id="UP001430065"/>
    </source>
</evidence>
<dbReference type="Pfam" id="PF12266">
    <property type="entry name" value="DUF3613"/>
    <property type="match status" value="1"/>
</dbReference>
<evidence type="ECO:0000256" key="1">
    <source>
        <dbReference type="SAM" id="MobiDB-lite"/>
    </source>
</evidence>
<sequence>MTISLRISRQVVIALALTCSAGIAAHAQQAPITGQMLAPTAPPATVDSPPPAAAPAPTATDSANEETQVGDTTHQLLGMQAQGTHAGKHLPIPGPEASASYQRYLKSFEHPIPEFYDAAVSKSADASSTSSSP</sequence>
<feature type="chain" id="PRO_5046896927" evidence="2">
    <location>
        <begin position="28"/>
        <end position="133"/>
    </location>
</feature>
<evidence type="ECO:0000256" key="2">
    <source>
        <dbReference type="SAM" id="SignalP"/>
    </source>
</evidence>
<feature type="region of interest" description="Disordered" evidence="1">
    <location>
        <begin position="36"/>
        <end position="69"/>
    </location>
</feature>
<gene>
    <name evidence="3" type="ORF">ISP20_20750</name>
</gene>
<dbReference type="EMBL" id="JADIKC010000014">
    <property type="protein sequence ID" value="MBM7123607.1"/>
    <property type="molecule type" value="Genomic_DNA"/>
</dbReference>
<keyword evidence="4" id="KW-1185">Reference proteome</keyword>
<name>A0ABS2JX60_9GAMM</name>
<keyword evidence="2" id="KW-0732">Signal</keyword>
<feature type="signal peptide" evidence="2">
    <location>
        <begin position="1"/>
        <end position="27"/>
    </location>
</feature>
<protein>
    <submittedName>
        <fullName evidence="3">DUF3613 domain-containing protein</fullName>
    </submittedName>
</protein>
<comment type="caution">
    <text evidence="3">The sequence shown here is derived from an EMBL/GenBank/DDBJ whole genome shotgun (WGS) entry which is preliminary data.</text>
</comment>
<dbReference type="InterPro" id="IPR022053">
    <property type="entry name" value="DUF3613"/>
</dbReference>
<organism evidence="3 4">
    <name type="scientific">Dyella kyungheensis</name>
    <dbReference type="NCBI Taxonomy" id="1242174"/>
    <lineage>
        <taxon>Bacteria</taxon>
        <taxon>Pseudomonadati</taxon>
        <taxon>Pseudomonadota</taxon>
        <taxon>Gammaproteobacteria</taxon>
        <taxon>Lysobacterales</taxon>
        <taxon>Rhodanobacteraceae</taxon>
        <taxon>Dyella</taxon>
    </lineage>
</organism>
<proteinExistence type="predicted"/>
<evidence type="ECO:0000313" key="3">
    <source>
        <dbReference type="EMBL" id="MBM7123607.1"/>
    </source>
</evidence>
<dbReference type="RefSeq" id="WP_204638130.1">
    <property type="nucleotide sequence ID" value="NZ_CP183983.1"/>
</dbReference>
<reference evidence="3 4" key="1">
    <citation type="submission" date="2020-10" db="EMBL/GenBank/DDBJ databases">
        <title>Phylogeny of dyella-like bacteria.</title>
        <authorList>
            <person name="Fu J."/>
        </authorList>
    </citation>
    <scope>NUCLEOTIDE SEQUENCE [LARGE SCALE GENOMIC DNA]</scope>
    <source>
        <strain evidence="3 4">THG-B117</strain>
    </source>
</reference>